<reference evidence="2 4" key="1">
    <citation type="journal article" date="2014" name="BMC Genomics">
        <title>Genome sequence of Anopheles sinensis provides insight into genetics basis of mosquito competence for malaria parasites.</title>
        <authorList>
            <person name="Zhou D."/>
            <person name="Zhang D."/>
            <person name="Ding G."/>
            <person name="Shi L."/>
            <person name="Hou Q."/>
            <person name="Ye Y."/>
            <person name="Xu Y."/>
            <person name="Zhou H."/>
            <person name="Xiong C."/>
            <person name="Li S."/>
            <person name="Yu J."/>
            <person name="Hong S."/>
            <person name="Yu X."/>
            <person name="Zou P."/>
            <person name="Chen C."/>
            <person name="Chang X."/>
            <person name="Wang W."/>
            <person name="Lv Y."/>
            <person name="Sun Y."/>
            <person name="Ma L."/>
            <person name="Shen B."/>
            <person name="Zhu C."/>
        </authorList>
    </citation>
    <scope>NUCLEOTIDE SEQUENCE [LARGE SCALE GENOMIC DNA]</scope>
</reference>
<dbReference type="OrthoDB" id="6340174at2759"/>
<dbReference type="PANTHER" id="PTHR21398">
    <property type="entry name" value="AGAP007094-PA"/>
    <property type="match status" value="1"/>
</dbReference>
<evidence type="ECO:0000313" key="4">
    <source>
        <dbReference type="Proteomes" id="UP000030765"/>
    </source>
</evidence>
<dbReference type="VEuPathDB" id="VectorBase:ASIC010038"/>
<dbReference type="EMBL" id="ATLV01017623">
    <property type="status" value="NOT_ANNOTATED_CDS"/>
    <property type="molecule type" value="Genomic_DNA"/>
</dbReference>
<dbReference type="EnsemblMetazoa" id="ASIC010038-RA">
    <property type="protein sequence ID" value="ASIC010038-PA"/>
    <property type="gene ID" value="ASIC010038"/>
</dbReference>
<gene>
    <name evidence="2" type="ORF">ZHAS_00010038</name>
</gene>
<keyword evidence="4" id="KW-1185">Reference proteome</keyword>
<dbReference type="STRING" id="74873.A0A084VWK1"/>
<dbReference type="SMART" id="SM00718">
    <property type="entry name" value="DM4_12"/>
    <property type="match status" value="1"/>
</dbReference>
<proteinExistence type="predicted"/>
<evidence type="ECO:0000313" key="3">
    <source>
        <dbReference type="EnsemblMetazoa" id="ASIC010038-PA"/>
    </source>
</evidence>
<dbReference type="PANTHER" id="PTHR21398:SF22">
    <property type="entry name" value="IP12060P-RELATED"/>
    <property type="match status" value="1"/>
</dbReference>
<reference evidence="3" key="2">
    <citation type="submission" date="2020-05" db="UniProtKB">
        <authorList>
            <consortium name="EnsemblMetazoa"/>
        </authorList>
    </citation>
    <scope>IDENTIFICATION</scope>
</reference>
<keyword evidence="1" id="KW-0472">Membrane</keyword>
<dbReference type="Pfam" id="PF07841">
    <property type="entry name" value="DM4_12"/>
    <property type="match status" value="1"/>
</dbReference>
<dbReference type="InterPro" id="IPR006631">
    <property type="entry name" value="DM4_12"/>
</dbReference>
<evidence type="ECO:0000313" key="2">
    <source>
        <dbReference type="EMBL" id="KFB42345.1"/>
    </source>
</evidence>
<accession>A0A084VWK1</accession>
<protein>
    <submittedName>
        <fullName evidence="2">AGAP004003-PA-like protein</fullName>
    </submittedName>
</protein>
<dbReference type="Proteomes" id="UP000030765">
    <property type="component" value="Unassembled WGS sequence"/>
</dbReference>
<keyword evidence="1" id="KW-0812">Transmembrane</keyword>
<name>A0A084VWK1_ANOSI</name>
<sequence>MFSVAKETFDMLEKMYDEQPEHLLAKERLVSSKLTNQLVLPARNESNSVDGFGEDGTLVPNLHDCQQSMSPPVSDVSAESICSGHTFASSWSSSGYGQGSINSQSTSLGSDYGYQQSDGEKLSELFDVLRSISDENEKVPPKSGQLQESNMYTNKPRKLDCANVQTSACKKCGREEHTRQLCKIYRPVQFSRKMRNNRWLILVGVLVFHIVYGVMGSTVPLERHERAALAFPVGGSMGYLLAIAIPLLVPDRNIYLSHNFEANYGVPTNATQYSLWYQRFKDNNFNLTKAIETNRRHRRQAGFSRTYFYGQLEERMELYGLNSSGCMQRIICELTELPLAEQNGVVGDVISVIFSPSSSVDEDLPVEYFEAETRGANDGCERYRMLCGTDLLRLISTVVEM</sequence>
<organism evidence="2">
    <name type="scientific">Anopheles sinensis</name>
    <name type="common">Mosquito</name>
    <dbReference type="NCBI Taxonomy" id="74873"/>
    <lineage>
        <taxon>Eukaryota</taxon>
        <taxon>Metazoa</taxon>
        <taxon>Ecdysozoa</taxon>
        <taxon>Arthropoda</taxon>
        <taxon>Hexapoda</taxon>
        <taxon>Insecta</taxon>
        <taxon>Pterygota</taxon>
        <taxon>Neoptera</taxon>
        <taxon>Endopterygota</taxon>
        <taxon>Diptera</taxon>
        <taxon>Nematocera</taxon>
        <taxon>Culicoidea</taxon>
        <taxon>Culicidae</taxon>
        <taxon>Anophelinae</taxon>
        <taxon>Anopheles</taxon>
    </lineage>
</organism>
<keyword evidence="1" id="KW-1133">Transmembrane helix</keyword>
<dbReference type="AlphaFoldDB" id="A0A084VWK1"/>
<dbReference type="VEuPathDB" id="VectorBase:ASIS020135"/>
<evidence type="ECO:0000256" key="1">
    <source>
        <dbReference type="SAM" id="Phobius"/>
    </source>
</evidence>
<dbReference type="EMBL" id="KE525179">
    <property type="protein sequence ID" value="KFB42345.1"/>
    <property type="molecule type" value="Genomic_DNA"/>
</dbReference>
<feature type="transmembrane region" description="Helical" evidence="1">
    <location>
        <begin position="227"/>
        <end position="249"/>
    </location>
</feature>
<feature type="transmembrane region" description="Helical" evidence="1">
    <location>
        <begin position="199"/>
        <end position="221"/>
    </location>
</feature>